<keyword evidence="1" id="KW-0732">Signal</keyword>
<protein>
    <submittedName>
        <fullName evidence="2">DUF4840 domain-containing protein</fullName>
    </submittedName>
</protein>
<dbReference type="EMBL" id="QRZF01000004">
    <property type="protein sequence ID" value="RGV55563.1"/>
    <property type="molecule type" value="Genomic_DNA"/>
</dbReference>
<sequence>MKKVHCLKRFVFLVMTLGLITTFTSCDDDNEPKPNDPVLTDVVGDYTGKLQVVAPVPTAEEGEEAPEGTDVTAEVTNENVSFEKFPVEDLIKAIVPEEAAPGIIEAVGDVNYKVKYTPAFNDDKTAISMTFAPEPLIIEFNLPTVEPTKGEGEGEGETPDMKVEVTIAAPEAGSFIYAGSKLAFKLQVTGVKVNGEPIELPAATFSFGLAKAK</sequence>
<dbReference type="Proteomes" id="UP000283850">
    <property type="component" value="Unassembled WGS sequence"/>
</dbReference>
<dbReference type="Pfam" id="PF16128">
    <property type="entry name" value="DUF4840"/>
    <property type="match status" value="1"/>
</dbReference>
<evidence type="ECO:0000313" key="2">
    <source>
        <dbReference type="EMBL" id="RGV55563.1"/>
    </source>
</evidence>
<accession>A0A412YDV8</accession>
<evidence type="ECO:0000313" key="3">
    <source>
        <dbReference type="Proteomes" id="UP000283850"/>
    </source>
</evidence>
<reference evidence="2 3" key="1">
    <citation type="submission" date="2018-08" db="EMBL/GenBank/DDBJ databases">
        <title>A genome reference for cultivated species of the human gut microbiota.</title>
        <authorList>
            <person name="Zou Y."/>
            <person name="Xue W."/>
            <person name="Luo G."/>
        </authorList>
    </citation>
    <scope>NUCLEOTIDE SEQUENCE [LARGE SCALE GENOMIC DNA]</scope>
    <source>
        <strain evidence="2 3">AF14-32</strain>
    </source>
</reference>
<dbReference type="PROSITE" id="PS51257">
    <property type="entry name" value="PROKAR_LIPOPROTEIN"/>
    <property type="match status" value="1"/>
</dbReference>
<gene>
    <name evidence="2" type="ORF">DWW10_08550</name>
</gene>
<dbReference type="RefSeq" id="WP_022394194.1">
    <property type="nucleotide sequence ID" value="NZ_QRZF01000004.1"/>
</dbReference>
<dbReference type="InterPro" id="IPR032293">
    <property type="entry name" value="DUF4840"/>
</dbReference>
<proteinExistence type="predicted"/>
<comment type="caution">
    <text evidence="2">The sequence shown here is derived from an EMBL/GenBank/DDBJ whole genome shotgun (WGS) entry which is preliminary data.</text>
</comment>
<dbReference type="AlphaFoldDB" id="A0A412YDV8"/>
<organism evidence="2 3">
    <name type="scientific">Bacteroides intestinalis</name>
    <dbReference type="NCBI Taxonomy" id="329854"/>
    <lineage>
        <taxon>Bacteria</taxon>
        <taxon>Pseudomonadati</taxon>
        <taxon>Bacteroidota</taxon>
        <taxon>Bacteroidia</taxon>
        <taxon>Bacteroidales</taxon>
        <taxon>Bacteroidaceae</taxon>
        <taxon>Bacteroides</taxon>
    </lineage>
</organism>
<evidence type="ECO:0000256" key="1">
    <source>
        <dbReference type="SAM" id="SignalP"/>
    </source>
</evidence>
<name>A0A412YDV8_9BACE</name>
<feature type="signal peptide" evidence="1">
    <location>
        <begin position="1"/>
        <end position="26"/>
    </location>
</feature>
<feature type="chain" id="PRO_5019425382" evidence="1">
    <location>
        <begin position="27"/>
        <end position="213"/>
    </location>
</feature>